<dbReference type="KEGG" id="hir:HETIRDRAFT_319572"/>
<dbReference type="EMBL" id="KI925459">
    <property type="protein sequence ID" value="ETW80705.1"/>
    <property type="molecule type" value="Genomic_DNA"/>
</dbReference>
<proteinExistence type="predicted"/>
<dbReference type="AlphaFoldDB" id="W4K5S5"/>
<dbReference type="RefSeq" id="XP_009547421.1">
    <property type="nucleotide sequence ID" value="XM_009549126.1"/>
</dbReference>
<dbReference type="InParanoid" id="W4K5S5"/>
<protein>
    <submittedName>
        <fullName evidence="1">Uncharacterized protein</fullName>
    </submittedName>
</protein>
<organism evidence="1 2">
    <name type="scientific">Heterobasidion irregulare (strain TC 32-1)</name>
    <dbReference type="NCBI Taxonomy" id="747525"/>
    <lineage>
        <taxon>Eukaryota</taxon>
        <taxon>Fungi</taxon>
        <taxon>Dikarya</taxon>
        <taxon>Basidiomycota</taxon>
        <taxon>Agaricomycotina</taxon>
        <taxon>Agaricomycetes</taxon>
        <taxon>Russulales</taxon>
        <taxon>Bondarzewiaceae</taxon>
        <taxon>Heterobasidion</taxon>
        <taxon>Heterobasidion annosum species complex</taxon>
    </lineage>
</organism>
<sequence length="49" mass="5683">MIVIRSIESRSRTTVVPSSSKFLRQTPTRPKSVNETYYRIQSARRIALT</sequence>
<reference evidence="1 2" key="1">
    <citation type="journal article" date="2012" name="New Phytol.">
        <title>Insight into trade-off between wood decay and parasitism from the genome of a fungal forest pathogen.</title>
        <authorList>
            <person name="Olson A."/>
            <person name="Aerts A."/>
            <person name="Asiegbu F."/>
            <person name="Belbahri L."/>
            <person name="Bouzid O."/>
            <person name="Broberg A."/>
            <person name="Canback B."/>
            <person name="Coutinho P.M."/>
            <person name="Cullen D."/>
            <person name="Dalman K."/>
            <person name="Deflorio G."/>
            <person name="van Diepen L.T."/>
            <person name="Dunand C."/>
            <person name="Duplessis S."/>
            <person name="Durling M."/>
            <person name="Gonthier P."/>
            <person name="Grimwood J."/>
            <person name="Fossdal C.G."/>
            <person name="Hansson D."/>
            <person name="Henrissat B."/>
            <person name="Hietala A."/>
            <person name="Himmelstrand K."/>
            <person name="Hoffmeister D."/>
            <person name="Hogberg N."/>
            <person name="James T.Y."/>
            <person name="Karlsson M."/>
            <person name="Kohler A."/>
            <person name="Kues U."/>
            <person name="Lee Y.H."/>
            <person name="Lin Y.C."/>
            <person name="Lind M."/>
            <person name="Lindquist E."/>
            <person name="Lombard V."/>
            <person name="Lucas S."/>
            <person name="Lunden K."/>
            <person name="Morin E."/>
            <person name="Murat C."/>
            <person name="Park J."/>
            <person name="Raffaello T."/>
            <person name="Rouze P."/>
            <person name="Salamov A."/>
            <person name="Schmutz J."/>
            <person name="Solheim H."/>
            <person name="Stahlberg J."/>
            <person name="Velez H."/>
            <person name="de Vries R.P."/>
            <person name="Wiebenga A."/>
            <person name="Woodward S."/>
            <person name="Yakovlev I."/>
            <person name="Garbelotto M."/>
            <person name="Martin F."/>
            <person name="Grigoriev I.V."/>
            <person name="Stenlid J."/>
        </authorList>
    </citation>
    <scope>NUCLEOTIDE SEQUENCE [LARGE SCALE GENOMIC DNA]</scope>
    <source>
        <strain evidence="1 2">TC 32-1</strain>
    </source>
</reference>
<dbReference type="Proteomes" id="UP000030671">
    <property type="component" value="Unassembled WGS sequence"/>
</dbReference>
<keyword evidence="2" id="KW-1185">Reference proteome</keyword>
<evidence type="ECO:0000313" key="1">
    <source>
        <dbReference type="EMBL" id="ETW80705.1"/>
    </source>
</evidence>
<accession>W4K5S5</accession>
<dbReference type="HOGENOM" id="CLU_3143257_0_0_1"/>
<evidence type="ECO:0000313" key="2">
    <source>
        <dbReference type="Proteomes" id="UP000030671"/>
    </source>
</evidence>
<dbReference type="GeneID" id="20670611"/>
<gene>
    <name evidence="1" type="ORF">HETIRDRAFT_319572</name>
</gene>
<name>W4K5S5_HETIT</name>